<evidence type="ECO:0000313" key="1">
    <source>
        <dbReference type="EMBL" id="MFD0997671.1"/>
    </source>
</evidence>
<dbReference type="InterPro" id="IPR006626">
    <property type="entry name" value="PbH1"/>
</dbReference>
<keyword evidence="2" id="KW-1185">Reference proteome</keyword>
<dbReference type="SUPFAM" id="SSF51126">
    <property type="entry name" value="Pectin lyase-like"/>
    <property type="match status" value="1"/>
</dbReference>
<dbReference type="InterPro" id="IPR011050">
    <property type="entry name" value="Pectin_lyase_fold/virulence"/>
</dbReference>
<sequence>MATTYFWNKGFTIEGPNKTAYNPGPIQFNLNYLEAQVSQYGTVKWTFTNSKTGDELKTVLSQSPSVDFTYEEGKDGVDVLLEIRVGTHLIPFFKESRFFITQDLSEADHVINMSLGSADPLIDDLTNGQQEVNAGAIAPGSVIYLSGNLSTARIRFRNVVGTAENPIWITIDDTDNIYTLDKSGTSYDDVFQFTDNCRHVRLVGKKRADSTYRLRFVDGGISSQQFLGAAESHHDIRVQDVEVENPQSSGIKLKLDTVNRFTGAFDDCMVIGNYIHGAGNECIYMGHFNANFDSTFNGGDYHHRMNNLTIIANHCKNGGWDGLQASNAWLNCRIIYNLVEENAMTSTSGQNFSIVMNGGFSGRTNNNVCIREGMQCFPGGSLVSIFNNVIDGYNSQNGIYVRRTDNPMTVAPNGDSYVHNEPDTFLNVFQNLIISIQDPIYMADFDDAGSGIVPIYALNFVNNTLFFSSPVEGQFRYNEPGSSPPGVQINNYVAASISGIGLADRDNKDYDYSDSSSIPSQTTKGVDTSGAENFATDLGGVSIITDNTLKITDLFKTSFVTDINDMCAPLNGYFGFGHSPRRVKNHETLREPDITKSLKSWYTTTKEYGVDESWSNLQGPSDKVQLPECYSGKINRTAANNGLRIVGAERKIAKTGKRYGLEYFDLESKAL</sequence>
<name>A0ABW3JVT2_9BACT</name>
<dbReference type="RefSeq" id="WP_377573046.1">
    <property type="nucleotide sequence ID" value="NZ_JBHTKA010000001.1"/>
</dbReference>
<proteinExistence type="predicted"/>
<dbReference type="EMBL" id="JBHTKA010000001">
    <property type="protein sequence ID" value="MFD0997671.1"/>
    <property type="molecule type" value="Genomic_DNA"/>
</dbReference>
<gene>
    <name evidence="1" type="ORF">ACFQ21_00065</name>
</gene>
<evidence type="ECO:0008006" key="3">
    <source>
        <dbReference type="Google" id="ProtNLM"/>
    </source>
</evidence>
<dbReference type="SMART" id="SM00710">
    <property type="entry name" value="PbH1"/>
    <property type="match status" value="4"/>
</dbReference>
<reference evidence="2" key="1">
    <citation type="journal article" date="2019" name="Int. J. Syst. Evol. Microbiol.">
        <title>The Global Catalogue of Microorganisms (GCM) 10K type strain sequencing project: providing services to taxonomists for standard genome sequencing and annotation.</title>
        <authorList>
            <consortium name="The Broad Institute Genomics Platform"/>
            <consortium name="The Broad Institute Genome Sequencing Center for Infectious Disease"/>
            <person name="Wu L."/>
            <person name="Ma J."/>
        </authorList>
    </citation>
    <scope>NUCLEOTIDE SEQUENCE [LARGE SCALE GENOMIC DNA]</scope>
    <source>
        <strain evidence="2">CCUG 58938</strain>
    </source>
</reference>
<dbReference type="Proteomes" id="UP001597112">
    <property type="component" value="Unassembled WGS sequence"/>
</dbReference>
<organism evidence="1 2">
    <name type="scientific">Ohtaekwangia kribbensis</name>
    <dbReference type="NCBI Taxonomy" id="688913"/>
    <lineage>
        <taxon>Bacteria</taxon>
        <taxon>Pseudomonadati</taxon>
        <taxon>Bacteroidota</taxon>
        <taxon>Cytophagia</taxon>
        <taxon>Cytophagales</taxon>
        <taxon>Fulvivirgaceae</taxon>
        <taxon>Ohtaekwangia</taxon>
    </lineage>
</organism>
<accession>A0ABW3JVT2</accession>
<comment type="caution">
    <text evidence="1">The sequence shown here is derived from an EMBL/GenBank/DDBJ whole genome shotgun (WGS) entry which is preliminary data.</text>
</comment>
<evidence type="ECO:0000313" key="2">
    <source>
        <dbReference type="Proteomes" id="UP001597112"/>
    </source>
</evidence>
<protein>
    <recommendedName>
        <fullName evidence="3">Right handed beta helix region</fullName>
    </recommendedName>
</protein>